<dbReference type="PANTHER" id="PTHR46512">
    <property type="entry name" value="PEPTIDYLPROLYL ISOMERASE"/>
    <property type="match status" value="1"/>
</dbReference>
<feature type="region of interest" description="Disordered" evidence="8">
    <location>
        <begin position="499"/>
        <end position="536"/>
    </location>
</feature>
<evidence type="ECO:0000256" key="7">
    <source>
        <dbReference type="PROSITE-ProRule" id="PRU00277"/>
    </source>
</evidence>
<dbReference type="FunFam" id="3.10.50.40:FF:000067">
    <property type="entry name" value="Peptidylprolyl isomerase"/>
    <property type="match status" value="1"/>
</dbReference>
<sequence>MTANEQSSMEVDQPIVQDSSKTEPYTPGPTAVDLTPDKDGGVLKEIKQAGTSDETPPLGSTVYVHYTGTLTNGTKFDSSRDRGEKFKFNLGKGNVIKAWDLGVATMKRGEVAVLYCKSNYAYGDNGSPPKIPPNATLVFEVELFDWKLEDLTKTNDGGILRQTLKVGGGYSSPNEEALVEISLIGRHGDVVFDQRELSFNLGEGLENNIPDGVEQALLKFKKQERSLIKLTPAYGFGSAGNEQLGVPPNANLEYEVELKSFEKAKESWSMDADEKLEQAKLCKEKGTNHFKTAKYALANKQYSKIVTLLEFEKTLKDEKALEREQLMLAAYLNQAMCCLKLNDFCATREHCQKALEMDPKNEKGLFRLGQALLGIHEPEEAKKRFEAILQFDSNNKAAANQVVICNARIREQREKDKKLYSSIFNKMAENDRQVSEKNGGKWLYGWWDESTKGVQLDVDLAQIERDKQEAVEQLKAERRKNNADFFKRYGGRKPNIVSVNGKPINLNEDEAEEEEEKSSTLSDQKGESTETTAEPSNDLRKFFSRHFLHDVDCGMNLDFRYPSPSVECIASINFVTGYLHLTFVAINIYSKALRNKAMEMPEPTQWDNEDSENTTAVELKDPLDSVPCTESEDSEGSDEN</sequence>
<dbReference type="AlphaFoldDB" id="A0A8J2RFI4"/>
<feature type="region of interest" description="Disordered" evidence="8">
    <location>
        <begin position="1"/>
        <end position="39"/>
    </location>
</feature>
<dbReference type="Gene3D" id="3.10.50.40">
    <property type="match status" value="2"/>
</dbReference>
<dbReference type="EMBL" id="CAKKLH010000050">
    <property type="protein sequence ID" value="CAH0101080.1"/>
    <property type="molecule type" value="Genomic_DNA"/>
</dbReference>
<evidence type="ECO:0000256" key="1">
    <source>
        <dbReference type="ARBA" id="ARBA00000971"/>
    </source>
</evidence>
<feature type="domain" description="PPIase FKBP-type" evidence="9">
    <location>
        <begin position="176"/>
        <end position="262"/>
    </location>
</feature>
<dbReference type="GO" id="GO:0003755">
    <property type="term" value="F:peptidyl-prolyl cis-trans isomerase activity"/>
    <property type="evidence" value="ECO:0007669"/>
    <property type="project" value="UniProtKB-KW"/>
</dbReference>
<name>A0A8J2RFI4_9CRUS</name>
<evidence type="ECO:0000313" key="10">
    <source>
        <dbReference type="EMBL" id="CAH0101080.1"/>
    </source>
</evidence>
<keyword evidence="3" id="KW-0677">Repeat</keyword>
<dbReference type="InterPro" id="IPR001179">
    <property type="entry name" value="PPIase_FKBP_dom"/>
</dbReference>
<keyword evidence="4" id="KW-0802">TPR repeat</keyword>
<accession>A0A8J2RFI4</accession>
<dbReference type="PANTHER" id="PTHR46512:SF9">
    <property type="entry name" value="PEPTIDYLPROLYL ISOMERASE"/>
    <property type="match status" value="1"/>
</dbReference>
<feature type="compositionally biased region" description="Acidic residues" evidence="8">
    <location>
        <begin position="630"/>
        <end position="640"/>
    </location>
</feature>
<feature type="compositionally biased region" description="Acidic residues" evidence="8">
    <location>
        <begin position="507"/>
        <end position="516"/>
    </location>
</feature>
<keyword evidence="5 7" id="KW-0697">Rotamase</keyword>
<evidence type="ECO:0000256" key="2">
    <source>
        <dbReference type="ARBA" id="ARBA00013194"/>
    </source>
</evidence>
<evidence type="ECO:0000256" key="3">
    <source>
        <dbReference type="ARBA" id="ARBA00022737"/>
    </source>
</evidence>
<feature type="region of interest" description="Disordered" evidence="8">
    <location>
        <begin position="601"/>
        <end position="640"/>
    </location>
</feature>
<protein>
    <recommendedName>
        <fullName evidence="2 7">peptidylprolyl isomerase</fullName>
        <ecNumber evidence="2 7">5.2.1.8</ecNumber>
    </recommendedName>
</protein>
<evidence type="ECO:0000256" key="6">
    <source>
        <dbReference type="ARBA" id="ARBA00023235"/>
    </source>
</evidence>
<dbReference type="SUPFAM" id="SSF54534">
    <property type="entry name" value="FKBP-like"/>
    <property type="match status" value="2"/>
</dbReference>
<feature type="compositionally biased region" description="Polar residues" evidence="8">
    <location>
        <begin position="519"/>
        <end position="535"/>
    </location>
</feature>
<proteinExistence type="predicted"/>
<dbReference type="InterPro" id="IPR011990">
    <property type="entry name" value="TPR-like_helical_dom_sf"/>
</dbReference>
<evidence type="ECO:0000256" key="5">
    <source>
        <dbReference type="ARBA" id="ARBA00023110"/>
    </source>
</evidence>
<dbReference type="Proteomes" id="UP000789390">
    <property type="component" value="Unassembled WGS sequence"/>
</dbReference>
<evidence type="ECO:0000259" key="9">
    <source>
        <dbReference type="PROSITE" id="PS50059"/>
    </source>
</evidence>
<gene>
    <name evidence="10" type="ORF">DGAL_LOCUS3380</name>
</gene>
<evidence type="ECO:0000256" key="4">
    <source>
        <dbReference type="ARBA" id="ARBA00022803"/>
    </source>
</evidence>
<dbReference type="OrthoDB" id="433738at2759"/>
<keyword evidence="11" id="KW-1185">Reference proteome</keyword>
<dbReference type="InterPro" id="IPR046357">
    <property type="entry name" value="PPIase_dom_sf"/>
</dbReference>
<dbReference type="PROSITE" id="PS50059">
    <property type="entry name" value="FKBP_PPIASE"/>
    <property type="match status" value="2"/>
</dbReference>
<dbReference type="InterPro" id="IPR019734">
    <property type="entry name" value="TPR_rpt"/>
</dbReference>
<dbReference type="SMART" id="SM00028">
    <property type="entry name" value="TPR"/>
    <property type="match status" value="3"/>
</dbReference>
<dbReference type="Gene3D" id="1.25.40.10">
    <property type="entry name" value="Tetratricopeptide repeat domain"/>
    <property type="match status" value="1"/>
</dbReference>
<evidence type="ECO:0000256" key="8">
    <source>
        <dbReference type="SAM" id="MobiDB-lite"/>
    </source>
</evidence>
<dbReference type="Pfam" id="PF00254">
    <property type="entry name" value="FKBP_C"/>
    <property type="match status" value="2"/>
</dbReference>
<dbReference type="InterPro" id="IPR050754">
    <property type="entry name" value="FKBP4/5/8-like"/>
</dbReference>
<dbReference type="FunFam" id="1.25.40.10:FF:000008">
    <property type="entry name" value="Peptidylprolyl isomerase"/>
    <property type="match status" value="1"/>
</dbReference>
<dbReference type="SUPFAM" id="SSF48452">
    <property type="entry name" value="TPR-like"/>
    <property type="match status" value="1"/>
</dbReference>
<reference evidence="10" key="1">
    <citation type="submission" date="2021-11" db="EMBL/GenBank/DDBJ databases">
        <authorList>
            <person name="Schell T."/>
        </authorList>
    </citation>
    <scope>NUCLEOTIDE SEQUENCE</scope>
    <source>
        <strain evidence="10">M5</strain>
    </source>
</reference>
<evidence type="ECO:0000313" key="11">
    <source>
        <dbReference type="Proteomes" id="UP000789390"/>
    </source>
</evidence>
<keyword evidence="6 7" id="KW-0413">Isomerase</keyword>
<feature type="domain" description="PPIase FKBP-type" evidence="9">
    <location>
        <begin position="59"/>
        <end position="147"/>
    </location>
</feature>
<comment type="caution">
    <text evidence="10">The sequence shown here is derived from an EMBL/GenBank/DDBJ whole genome shotgun (WGS) entry which is preliminary data.</text>
</comment>
<organism evidence="10 11">
    <name type="scientific">Daphnia galeata</name>
    <dbReference type="NCBI Taxonomy" id="27404"/>
    <lineage>
        <taxon>Eukaryota</taxon>
        <taxon>Metazoa</taxon>
        <taxon>Ecdysozoa</taxon>
        <taxon>Arthropoda</taxon>
        <taxon>Crustacea</taxon>
        <taxon>Branchiopoda</taxon>
        <taxon>Diplostraca</taxon>
        <taxon>Cladocera</taxon>
        <taxon>Anomopoda</taxon>
        <taxon>Daphniidae</taxon>
        <taxon>Daphnia</taxon>
    </lineage>
</organism>
<comment type="catalytic activity">
    <reaction evidence="1 7">
        <text>[protein]-peptidylproline (omega=180) = [protein]-peptidylproline (omega=0)</text>
        <dbReference type="Rhea" id="RHEA:16237"/>
        <dbReference type="Rhea" id="RHEA-COMP:10747"/>
        <dbReference type="Rhea" id="RHEA-COMP:10748"/>
        <dbReference type="ChEBI" id="CHEBI:83833"/>
        <dbReference type="ChEBI" id="CHEBI:83834"/>
        <dbReference type="EC" id="5.2.1.8"/>
    </reaction>
</comment>
<dbReference type="Pfam" id="PF13431">
    <property type="entry name" value="TPR_17"/>
    <property type="match status" value="1"/>
</dbReference>
<feature type="compositionally biased region" description="Polar residues" evidence="8">
    <location>
        <begin position="1"/>
        <end position="23"/>
    </location>
</feature>
<dbReference type="FunFam" id="3.10.50.40:FF:000013">
    <property type="entry name" value="Peptidylprolyl isomerase"/>
    <property type="match status" value="1"/>
</dbReference>
<dbReference type="EC" id="5.2.1.8" evidence="2 7"/>